<name>C4NT92_9CAUD</name>
<dbReference type="GeneID" id="7874745"/>
<reference evidence="1 2" key="1">
    <citation type="journal article" date="2009" name="Environ. Microbiol.">
        <title>Genome sequences of two novel phages infecting marine roseobacters.</title>
        <authorList>
            <person name="Zhao Y."/>
            <person name="Wang K."/>
            <person name="Jiao N."/>
            <person name="Chen F."/>
        </authorList>
    </citation>
    <scope>NUCLEOTIDE SEQUENCE</scope>
    <source>
        <strain evidence="1">EE36P1</strain>
    </source>
</reference>
<evidence type="ECO:0000313" key="1">
    <source>
        <dbReference type="EMBL" id="ACL81358.1"/>
    </source>
</evidence>
<dbReference type="Proteomes" id="UP000002342">
    <property type="component" value="Segment"/>
</dbReference>
<proteinExistence type="predicted"/>
<dbReference type="EMBL" id="FJ591094">
    <property type="protein sequence ID" value="ACL81358.1"/>
    <property type="molecule type" value="Genomic_DNA"/>
</dbReference>
<keyword evidence="2" id="KW-1185">Reference proteome</keyword>
<dbReference type="KEGG" id="vg:7874745"/>
<sequence length="79" mass="9114">MAKWDLTQLHKENNAKGNNSPFDLSHHGDEVICYTKDDRIHVAVKVQTGLDEFRSTLLTFETQTQMERLFPAIMKGLPR</sequence>
<dbReference type="OrthoDB" id="33657at10239"/>
<organism evidence="1 2">
    <name type="scientific">Sulfitobacter phage EE36phi1</name>
    <dbReference type="NCBI Taxonomy" id="490913"/>
    <lineage>
        <taxon>Viruses</taxon>
        <taxon>Duplodnaviria</taxon>
        <taxon>Heunggongvirae</taxon>
        <taxon>Uroviricota</taxon>
        <taxon>Caudoviricetes</taxon>
        <taxon>Schitoviridae</taxon>
        <taxon>Rhodovirinae</taxon>
        <taxon>Aorunvirus</taxon>
        <taxon>Aorunvirus EE36phi1</taxon>
    </lineage>
</organism>
<dbReference type="RefSeq" id="YP_002898940.1">
    <property type="nucleotide sequence ID" value="NC_012696.1"/>
</dbReference>
<accession>C4NT92</accession>
<protein>
    <submittedName>
        <fullName evidence="1">Uncharacterized protein</fullName>
    </submittedName>
</protein>
<evidence type="ECO:0000313" key="2">
    <source>
        <dbReference type="Proteomes" id="UP000002342"/>
    </source>
</evidence>